<evidence type="ECO:0000313" key="3">
    <source>
        <dbReference type="Proteomes" id="UP000444721"/>
    </source>
</evidence>
<comment type="caution">
    <text evidence="2">The sequence shown here is derived from an EMBL/GenBank/DDBJ whole genome shotgun (WGS) entry which is preliminary data.</text>
</comment>
<dbReference type="EMBL" id="VFQX01000003">
    <property type="protein sequence ID" value="KAF0984249.1"/>
    <property type="molecule type" value="Genomic_DNA"/>
</dbReference>
<sequence length="141" mass="16047">MRVSVAPYLFFDGNCEQVLKFYQTALGGDLRLQRYSNLPSTGDHHQVLPNDWNDKILHGSLFLPTNNNELLLMACDHREKGKVHGGYSLSVSVDDPEQGQHIFKALSEGGKVLMKYDKTFWARGYGMLEDQFGITWQVNCH</sequence>
<dbReference type="PANTHER" id="PTHR33990">
    <property type="entry name" value="PROTEIN YJDN-RELATED"/>
    <property type="match status" value="1"/>
</dbReference>
<dbReference type="Pfam" id="PF00903">
    <property type="entry name" value="Glyoxalase"/>
    <property type="match status" value="1"/>
</dbReference>
<dbReference type="VEuPathDB" id="AmoebaDB:NF0000880"/>
<dbReference type="SUPFAM" id="SSF54593">
    <property type="entry name" value="Glyoxalase/Bleomycin resistance protein/Dihydroxybiphenyl dioxygenase"/>
    <property type="match status" value="1"/>
</dbReference>
<dbReference type="CDD" id="cd06588">
    <property type="entry name" value="PhnB_like"/>
    <property type="match status" value="1"/>
</dbReference>
<dbReference type="VEuPathDB" id="AmoebaDB:NfTy_003040"/>
<reference evidence="2 3" key="1">
    <citation type="journal article" date="2019" name="Sci. Rep.">
        <title>Nanopore sequencing improves the draft genome of the human pathogenic amoeba Naegleria fowleri.</title>
        <authorList>
            <person name="Liechti N."/>
            <person name="Schurch N."/>
            <person name="Bruggmann R."/>
            <person name="Wittwer M."/>
        </authorList>
    </citation>
    <scope>NUCLEOTIDE SEQUENCE [LARGE SCALE GENOMIC DNA]</scope>
    <source>
        <strain evidence="2 3">ATCC 30894</strain>
    </source>
</reference>
<dbReference type="VEuPathDB" id="AmoebaDB:FDP41_007426"/>
<dbReference type="RefSeq" id="XP_044568962.1">
    <property type="nucleotide sequence ID" value="XM_044711170.1"/>
</dbReference>
<dbReference type="Gene3D" id="3.10.180.10">
    <property type="entry name" value="2,3-Dihydroxybiphenyl 1,2-Dioxygenase, domain 1"/>
    <property type="match status" value="1"/>
</dbReference>
<dbReference type="InterPro" id="IPR028973">
    <property type="entry name" value="PhnB-like"/>
</dbReference>
<dbReference type="GeneID" id="68114644"/>
<keyword evidence="3" id="KW-1185">Reference proteome</keyword>
<dbReference type="OrthoDB" id="10312565at2759"/>
<evidence type="ECO:0000313" key="2">
    <source>
        <dbReference type="EMBL" id="KAF0984249.1"/>
    </source>
</evidence>
<dbReference type="InterPro" id="IPR029068">
    <property type="entry name" value="Glyas_Bleomycin-R_OHBP_Dase"/>
</dbReference>
<feature type="domain" description="Glyoxalase/fosfomycin resistance/dioxygenase" evidence="1">
    <location>
        <begin position="8"/>
        <end position="138"/>
    </location>
</feature>
<gene>
    <name evidence="2" type="ORF">FDP41_007426</name>
</gene>
<dbReference type="InterPro" id="IPR004360">
    <property type="entry name" value="Glyas_Fos-R_dOase_dom"/>
</dbReference>
<accession>A0A6A5CG31</accession>
<name>A0A6A5CG31_NAEFO</name>
<proteinExistence type="predicted"/>
<evidence type="ECO:0000259" key="1">
    <source>
        <dbReference type="Pfam" id="PF00903"/>
    </source>
</evidence>
<dbReference type="PANTHER" id="PTHR33990:SF1">
    <property type="entry name" value="PROTEIN YJDN"/>
    <property type="match status" value="1"/>
</dbReference>
<organism evidence="2 3">
    <name type="scientific">Naegleria fowleri</name>
    <name type="common">Brain eating amoeba</name>
    <dbReference type="NCBI Taxonomy" id="5763"/>
    <lineage>
        <taxon>Eukaryota</taxon>
        <taxon>Discoba</taxon>
        <taxon>Heterolobosea</taxon>
        <taxon>Tetramitia</taxon>
        <taxon>Eutetramitia</taxon>
        <taxon>Vahlkampfiidae</taxon>
        <taxon>Naegleria</taxon>
    </lineage>
</organism>
<protein>
    <recommendedName>
        <fullName evidence="1">Glyoxalase/fosfomycin resistance/dioxygenase domain-containing protein</fullName>
    </recommendedName>
</protein>
<dbReference type="AlphaFoldDB" id="A0A6A5CG31"/>
<dbReference type="Proteomes" id="UP000444721">
    <property type="component" value="Unassembled WGS sequence"/>
</dbReference>